<organism evidence="10 11">
    <name type="scientific">Pisolithus microcarpus 441</name>
    <dbReference type="NCBI Taxonomy" id="765257"/>
    <lineage>
        <taxon>Eukaryota</taxon>
        <taxon>Fungi</taxon>
        <taxon>Dikarya</taxon>
        <taxon>Basidiomycota</taxon>
        <taxon>Agaricomycotina</taxon>
        <taxon>Agaricomycetes</taxon>
        <taxon>Agaricomycetidae</taxon>
        <taxon>Boletales</taxon>
        <taxon>Sclerodermatineae</taxon>
        <taxon>Pisolithaceae</taxon>
        <taxon>Pisolithus</taxon>
    </lineage>
</organism>
<dbReference type="OrthoDB" id="272357at2759"/>
<evidence type="ECO:0000313" key="11">
    <source>
        <dbReference type="Proteomes" id="UP000054018"/>
    </source>
</evidence>
<dbReference type="InterPro" id="IPR051639">
    <property type="entry name" value="BCD1"/>
</dbReference>
<dbReference type="GO" id="GO:0048254">
    <property type="term" value="P:snoRNA localization"/>
    <property type="evidence" value="ECO:0007669"/>
    <property type="project" value="TreeGrafter"/>
</dbReference>
<keyword evidence="3 7" id="KW-0863">Zinc-finger</keyword>
<dbReference type="GO" id="GO:0070761">
    <property type="term" value="C:pre-snoRNP complex"/>
    <property type="evidence" value="ECO:0007669"/>
    <property type="project" value="TreeGrafter"/>
</dbReference>
<keyword evidence="2" id="KW-0479">Metal-binding</keyword>
<dbReference type="GO" id="GO:0008270">
    <property type="term" value="F:zinc ion binding"/>
    <property type="evidence" value="ECO:0007669"/>
    <property type="project" value="UniProtKB-UniRule"/>
</dbReference>
<evidence type="ECO:0000256" key="2">
    <source>
        <dbReference type="ARBA" id="ARBA00022723"/>
    </source>
</evidence>
<dbReference type="AlphaFoldDB" id="A0A0D0A8M9"/>
<evidence type="ECO:0000256" key="6">
    <source>
        <dbReference type="ARBA" id="ARBA00049654"/>
    </source>
</evidence>
<dbReference type="Pfam" id="PF04438">
    <property type="entry name" value="zf-HIT"/>
    <property type="match status" value="1"/>
</dbReference>
<dbReference type="PANTHER" id="PTHR13483:SF3">
    <property type="entry name" value="BOX C_D SNORNA PROTEIN 1"/>
    <property type="match status" value="1"/>
</dbReference>
<comment type="function">
    <text evidence="5">Required for box C/D snoRNAs accumulation involved in snoRNA processing, snoRNA transport to the nucleolus and ribosome biogenesis.</text>
</comment>
<gene>
    <name evidence="10" type="ORF">PISMIDRAFT_87162</name>
</gene>
<dbReference type="PROSITE" id="PS51083">
    <property type="entry name" value="ZF_HIT"/>
    <property type="match status" value="1"/>
</dbReference>
<dbReference type="CDD" id="cd23023">
    <property type="entry name" value="zf-HIT_BCD1"/>
    <property type="match status" value="1"/>
</dbReference>
<evidence type="ECO:0000256" key="3">
    <source>
        <dbReference type="ARBA" id="ARBA00022771"/>
    </source>
</evidence>
<dbReference type="InterPro" id="IPR057721">
    <property type="entry name" value="BCD1_alpha/beta"/>
</dbReference>
<sequence length="429" mass="48496">MVDTDPLNTITSRTCTLCSSQAKYTCPRCRTPTCSLPCSRKHKQHTGCSGERNKAEYVPMNAYGWGTMMRDYSFLEEVGRRASEWGNEIVRGRYQAERGKSSRINSLGKTNVRGKRTKGTKRDTLKSYLESVDIDIDLLPNGMERRGLSQSTWDPKLKRPLLTVEFKFYPPSTPTVEVVRAQPHTVIAHRSPISRTLLDVLRSHIPQQPLQSRKHSLPDWVPPLVHPHLEDPEGFVHPDCYVRASLDFHHQPTSQAEFYHKLDPASPLLELLRNTHFVEFPTIHIFDRDASSFRGTIVDKTGRITRHQQDEAYGRAPKRRKTNTQAIAGLVGDYGSNSESENDQPQKNDGLLMLGSYSEDEIMEATSGVRPSHNVDDETGSPEESCSSDIEGTPIKPETLLELMKRARQTADEDIDWGDESPDDEGTLR</sequence>
<comment type="similarity">
    <text evidence="6">Belongs to the BCD1 family.</text>
</comment>
<evidence type="ECO:0000256" key="7">
    <source>
        <dbReference type="PROSITE-ProRule" id="PRU00453"/>
    </source>
</evidence>
<accession>A0A0D0A8M9</accession>
<dbReference type="SUPFAM" id="SSF144232">
    <property type="entry name" value="HIT/MYND zinc finger-like"/>
    <property type="match status" value="1"/>
</dbReference>
<reference evidence="11" key="2">
    <citation type="submission" date="2015-01" db="EMBL/GenBank/DDBJ databases">
        <title>Evolutionary Origins and Diversification of the Mycorrhizal Mutualists.</title>
        <authorList>
            <consortium name="DOE Joint Genome Institute"/>
            <consortium name="Mycorrhizal Genomics Consortium"/>
            <person name="Kohler A."/>
            <person name="Kuo A."/>
            <person name="Nagy L.G."/>
            <person name="Floudas D."/>
            <person name="Copeland A."/>
            <person name="Barry K.W."/>
            <person name="Cichocki N."/>
            <person name="Veneault-Fourrey C."/>
            <person name="LaButti K."/>
            <person name="Lindquist E.A."/>
            <person name="Lipzen A."/>
            <person name="Lundell T."/>
            <person name="Morin E."/>
            <person name="Murat C."/>
            <person name="Riley R."/>
            <person name="Ohm R."/>
            <person name="Sun H."/>
            <person name="Tunlid A."/>
            <person name="Henrissat B."/>
            <person name="Grigoriev I.V."/>
            <person name="Hibbett D.S."/>
            <person name="Martin F."/>
        </authorList>
    </citation>
    <scope>NUCLEOTIDE SEQUENCE [LARGE SCALE GENOMIC DNA]</scope>
    <source>
        <strain evidence="11">441</strain>
    </source>
</reference>
<evidence type="ECO:0000256" key="8">
    <source>
        <dbReference type="SAM" id="MobiDB-lite"/>
    </source>
</evidence>
<keyword evidence="4" id="KW-0862">Zinc</keyword>
<dbReference type="Pfam" id="PF25790">
    <property type="entry name" value="BCD1"/>
    <property type="match status" value="1"/>
</dbReference>
<keyword evidence="11" id="KW-1185">Reference proteome</keyword>
<dbReference type="EMBL" id="KN833686">
    <property type="protein sequence ID" value="KIK30782.1"/>
    <property type="molecule type" value="Genomic_DNA"/>
</dbReference>
<dbReference type="InterPro" id="IPR007529">
    <property type="entry name" value="Znf_HIT"/>
</dbReference>
<protein>
    <recommendedName>
        <fullName evidence="9">HIT-type domain-containing protein</fullName>
    </recommendedName>
</protein>
<dbReference type="Gene3D" id="3.30.60.190">
    <property type="match status" value="1"/>
</dbReference>
<dbReference type="STRING" id="765257.A0A0D0A8M9"/>
<feature type="compositionally biased region" description="Polar residues" evidence="8">
    <location>
        <begin position="335"/>
        <end position="347"/>
    </location>
</feature>
<feature type="region of interest" description="Disordered" evidence="8">
    <location>
        <begin position="331"/>
        <end position="351"/>
    </location>
</feature>
<name>A0A0D0A8M9_9AGAM</name>
<dbReference type="GO" id="GO:0005634">
    <property type="term" value="C:nucleus"/>
    <property type="evidence" value="ECO:0007669"/>
    <property type="project" value="TreeGrafter"/>
</dbReference>
<reference evidence="10 11" key="1">
    <citation type="submission" date="2014-04" db="EMBL/GenBank/DDBJ databases">
        <authorList>
            <consortium name="DOE Joint Genome Institute"/>
            <person name="Kuo A."/>
            <person name="Kohler A."/>
            <person name="Costa M.D."/>
            <person name="Nagy L.G."/>
            <person name="Floudas D."/>
            <person name="Copeland A."/>
            <person name="Barry K.W."/>
            <person name="Cichocki N."/>
            <person name="Veneault-Fourrey C."/>
            <person name="LaButti K."/>
            <person name="Lindquist E.A."/>
            <person name="Lipzen A."/>
            <person name="Lundell T."/>
            <person name="Morin E."/>
            <person name="Murat C."/>
            <person name="Sun H."/>
            <person name="Tunlid A."/>
            <person name="Henrissat B."/>
            <person name="Grigoriev I.V."/>
            <person name="Hibbett D.S."/>
            <person name="Martin F."/>
            <person name="Nordberg H.P."/>
            <person name="Cantor M.N."/>
            <person name="Hua S.X."/>
        </authorList>
    </citation>
    <scope>NUCLEOTIDE SEQUENCE [LARGE SCALE GENOMIC DNA]</scope>
    <source>
        <strain evidence="10 11">441</strain>
    </source>
</reference>
<evidence type="ECO:0000256" key="1">
    <source>
        <dbReference type="ARBA" id="ARBA00022553"/>
    </source>
</evidence>
<dbReference type="HOGENOM" id="CLU_025524_1_0_1"/>
<proteinExistence type="inferred from homology"/>
<evidence type="ECO:0000256" key="5">
    <source>
        <dbReference type="ARBA" id="ARBA00049598"/>
    </source>
</evidence>
<dbReference type="GO" id="GO:0000463">
    <property type="term" value="P:maturation of LSU-rRNA from tricistronic rRNA transcript (SSU-rRNA, 5.8S rRNA, LSU-rRNA)"/>
    <property type="evidence" value="ECO:0007669"/>
    <property type="project" value="TreeGrafter"/>
</dbReference>
<feature type="compositionally biased region" description="Acidic residues" evidence="8">
    <location>
        <begin position="412"/>
        <end position="429"/>
    </location>
</feature>
<evidence type="ECO:0000259" key="9">
    <source>
        <dbReference type="PROSITE" id="PS51083"/>
    </source>
</evidence>
<dbReference type="Proteomes" id="UP000054018">
    <property type="component" value="Unassembled WGS sequence"/>
</dbReference>
<evidence type="ECO:0000256" key="4">
    <source>
        <dbReference type="ARBA" id="ARBA00022833"/>
    </source>
</evidence>
<dbReference type="PANTHER" id="PTHR13483">
    <property type="entry name" value="BOX C_D SNORNA PROTEIN 1-RELATED"/>
    <property type="match status" value="1"/>
</dbReference>
<evidence type="ECO:0000313" key="10">
    <source>
        <dbReference type="EMBL" id="KIK30782.1"/>
    </source>
</evidence>
<keyword evidence="1" id="KW-0597">Phosphoprotein</keyword>
<feature type="domain" description="HIT-type" evidence="9">
    <location>
        <begin position="15"/>
        <end position="48"/>
    </location>
</feature>
<dbReference type="GO" id="GO:0000492">
    <property type="term" value="P:box C/D snoRNP assembly"/>
    <property type="evidence" value="ECO:0007669"/>
    <property type="project" value="TreeGrafter"/>
</dbReference>
<feature type="region of interest" description="Disordered" evidence="8">
    <location>
        <begin position="364"/>
        <end position="429"/>
    </location>
</feature>